<sequence length="208" mass="23856">MRSFFTILLACLLTQVSVAQKKAVKKRAANHLPDIEVYDLSGTHTTLGALAKNKVMFIDNWFIPCPPCFREMDMLHKLYFKYKANRNVSFITICRTDSGIVKKFIAKDKSLTGFRNWYEEISGRKDFKLPVYFIPGCNQKIYTGTALAKYTPDDKTKCPDAQFRFQGYPTIIIFDKAGKMIFKRTGFGLNENPDIYMAQLDSVIRSAK</sequence>
<dbReference type="PANTHER" id="PTHR42852:SF13">
    <property type="entry name" value="PROTEIN DIPZ"/>
    <property type="match status" value="1"/>
</dbReference>
<name>A0A5B8V410_9SPHI</name>
<dbReference type="Gene3D" id="3.40.30.10">
    <property type="entry name" value="Glutaredoxin"/>
    <property type="match status" value="1"/>
</dbReference>
<dbReference type="KEGG" id="mgin:FRZ54_23685"/>
<dbReference type="Pfam" id="PF08534">
    <property type="entry name" value="Redoxin"/>
    <property type="match status" value="1"/>
</dbReference>
<organism evidence="2 3">
    <name type="scientific">Mucilaginibacter ginsenosidivorans</name>
    <dbReference type="NCBI Taxonomy" id="398053"/>
    <lineage>
        <taxon>Bacteria</taxon>
        <taxon>Pseudomonadati</taxon>
        <taxon>Bacteroidota</taxon>
        <taxon>Sphingobacteriia</taxon>
        <taxon>Sphingobacteriales</taxon>
        <taxon>Sphingobacteriaceae</taxon>
        <taxon>Mucilaginibacter</taxon>
    </lineage>
</organism>
<dbReference type="AlphaFoldDB" id="A0A5B8V410"/>
<reference evidence="2 3" key="1">
    <citation type="journal article" date="2017" name="Curr. Microbiol.">
        <title>Mucilaginibacter ginsenosidivorans sp. nov., Isolated from Soil of Ginseng Field.</title>
        <authorList>
            <person name="Kim M.M."/>
            <person name="Siddiqi M.Z."/>
            <person name="Im W.T."/>
        </authorList>
    </citation>
    <scope>NUCLEOTIDE SEQUENCE [LARGE SCALE GENOMIC DNA]</scope>
    <source>
        <strain evidence="2 3">Gsoil 3017</strain>
    </source>
</reference>
<feature type="domain" description="Thioredoxin" evidence="1">
    <location>
        <begin position="26"/>
        <end position="205"/>
    </location>
</feature>
<gene>
    <name evidence="2" type="ORF">FRZ54_23685</name>
</gene>
<dbReference type="RefSeq" id="WP_147034266.1">
    <property type="nucleotide sequence ID" value="NZ_CP042436.1"/>
</dbReference>
<dbReference type="PROSITE" id="PS51352">
    <property type="entry name" value="THIOREDOXIN_2"/>
    <property type="match status" value="1"/>
</dbReference>
<evidence type="ECO:0000313" key="2">
    <source>
        <dbReference type="EMBL" id="QEC65441.1"/>
    </source>
</evidence>
<keyword evidence="3" id="KW-1185">Reference proteome</keyword>
<dbReference type="GO" id="GO:0016491">
    <property type="term" value="F:oxidoreductase activity"/>
    <property type="evidence" value="ECO:0007669"/>
    <property type="project" value="InterPro"/>
</dbReference>
<dbReference type="InterPro" id="IPR013766">
    <property type="entry name" value="Thioredoxin_domain"/>
</dbReference>
<proteinExistence type="predicted"/>
<dbReference type="InterPro" id="IPR050553">
    <property type="entry name" value="Thioredoxin_ResA/DsbE_sf"/>
</dbReference>
<dbReference type="SUPFAM" id="SSF52833">
    <property type="entry name" value="Thioredoxin-like"/>
    <property type="match status" value="1"/>
</dbReference>
<dbReference type="InterPro" id="IPR036249">
    <property type="entry name" value="Thioredoxin-like_sf"/>
</dbReference>
<dbReference type="InterPro" id="IPR013740">
    <property type="entry name" value="Redoxin"/>
</dbReference>
<dbReference type="Proteomes" id="UP000321479">
    <property type="component" value="Chromosome"/>
</dbReference>
<accession>A0A5B8V410</accession>
<dbReference type="EMBL" id="CP042436">
    <property type="protein sequence ID" value="QEC65441.1"/>
    <property type="molecule type" value="Genomic_DNA"/>
</dbReference>
<evidence type="ECO:0000313" key="3">
    <source>
        <dbReference type="Proteomes" id="UP000321479"/>
    </source>
</evidence>
<evidence type="ECO:0000259" key="1">
    <source>
        <dbReference type="PROSITE" id="PS51352"/>
    </source>
</evidence>
<dbReference type="PANTHER" id="PTHR42852">
    <property type="entry name" value="THIOL:DISULFIDE INTERCHANGE PROTEIN DSBE"/>
    <property type="match status" value="1"/>
</dbReference>
<dbReference type="OrthoDB" id="9815205at2"/>
<protein>
    <submittedName>
        <fullName evidence="2">Redoxin domain-containing protein</fullName>
    </submittedName>
</protein>